<sequence>MANIECADENIEEVKIDLDLTAGKAYNSLGTQINFAALISRRCSFASMFSLITARPTSGMWKRGRSEIKPLSLSLSSPPHDMSSSFSPFSHLSQEVIDQVIDSLLDTGEPELGISNFYACALVCRSFRHRSQKHIFHSTTILNTSSAASCEDRVDSFHGVLQANPRIASYVRRLHLDIDSVSEWAVDDPVFLQIMKLVTQNWAVGMQLELSVTGGWDNFQFTCNRTFETQFVKPFVTPFITSLDLQDVFNVPISLIAHCPHLVELKLIYVTVEAARPPHAIGIDHSMRPRPLEFTFKYWEETIQILAEAYIDFSHLQRLSASGYHSKELHNTNRILATCCSSLERLELAFEEFDGGLSDVYDLGRIPNLAFLSVSTVGLTYKDDFTNLYNLLRTIPSGKNKMKTIVLAFKSYLGAPWSLAAHLRRLETGSSLIAVLVKIAEREPLMVKFRLDIKVDFGEYFSDEEGEDGEKYKEGPEIKKQVNEEMPSWVTKNLELMTQLSANIALEYDYKFRFPR</sequence>
<dbReference type="OrthoDB" id="2891043at2759"/>
<dbReference type="HOGENOM" id="CLU_045278_1_0_1"/>
<evidence type="ECO:0000313" key="2">
    <source>
        <dbReference type="Proteomes" id="UP000027222"/>
    </source>
</evidence>
<organism evidence="1 2">
    <name type="scientific">Galerina marginata (strain CBS 339.88)</name>
    <dbReference type="NCBI Taxonomy" id="685588"/>
    <lineage>
        <taxon>Eukaryota</taxon>
        <taxon>Fungi</taxon>
        <taxon>Dikarya</taxon>
        <taxon>Basidiomycota</taxon>
        <taxon>Agaricomycotina</taxon>
        <taxon>Agaricomycetes</taxon>
        <taxon>Agaricomycetidae</taxon>
        <taxon>Agaricales</taxon>
        <taxon>Agaricineae</taxon>
        <taxon>Strophariaceae</taxon>
        <taxon>Galerina</taxon>
    </lineage>
</organism>
<evidence type="ECO:0000313" key="1">
    <source>
        <dbReference type="EMBL" id="KDR74645.1"/>
    </source>
</evidence>
<evidence type="ECO:0008006" key="3">
    <source>
        <dbReference type="Google" id="ProtNLM"/>
    </source>
</evidence>
<name>A0A067SUM7_GALM3</name>
<gene>
    <name evidence="1" type="ORF">GALMADRAFT_141006</name>
</gene>
<proteinExistence type="predicted"/>
<keyword evidence="2" id="KW-1185">Reference proteome</keyword>
<protein>
    <recommendedName>
        <fullName evidence="3">F-box domain-containing protein</fullName>
    </recommendedName>
</protein>
<dbReference type="SUPFAM" id="SSF52047">
    <property type="entry name" value="RNI-like"/>
    <property type="match status" value="1"/>
</dbReference>
<reference evidence="2" key="1">
    <citation type="journal article" date="2014" name="Proc. Natl. Acad. Sci. U.S.A.">
        <title>Extensive sampling of basidiomycete genomes demonstrates inadequacy of the white-rot/brown-rot paradigm for wood decay fungi.</title>
        <authorList>
            <person name="Riley R."/>
            <person name="Salamov A.A."/>
            <person name="Brown D.W."/>
            <person name="Nagy L.G."/>
            <person name="Floudas D."/>
            <person name="Held B.W."/>
            <person name="Levasseur A."/>
            <person name="Lombard V."/>
            <person name="Morin E."/>
            <person name="Otillar R."/>
            <person name="Lindquist E.A."/>
            <person name="Sun H."/>
            <person name="LaButti K.M."/>
            <person name="Schmutz J."/>
            <person name="Jabbour D."/>
            <person name="Luo H."/>
            <person name="Baker S.E."/>
            <person name="Pisabarro A.G."/>
            <person name="Walton J.D."/>
            <person name="Blanchette R.A."/>
            <person name="Henrissat B."/>
            <person name="Martin F."/>
            <person name="Cullen D."/>
            <person name="Hibbett D.S."/>
            <person name="Grigoriev I.V."/>
        </authorList>
    </citation>
    <scope>NUCLEOTIDE SEQUENCE [LARGE SCALE GENOMIC DNA]</scope>
    <source>
        <strain evidence="2">CBS 339.88</strain>
    </source>
</reference>
<dbReference type="EMBL" id="KL142382">
    <property type="protein sequence ID" value="KDR74645.1"/>
    <property type="molecule type" value="Genomic_DNA"/>
</dbReference>
<dbReference type="AlphaFoldDB" id="A0A067SUM7"/>
<accession>A0A067SUM7</accession>
<dbReference type="Proteomes" id="UP000027222">
    <property type="component" value="Unassembled WGS sequence"/>
</dbReference>